<dbReference type="AlphaFoldDB" id="A0A932HXL8"/>
<dbReference type="GO" id="GO:0005886">
    <property type="term" value="C:plasma membrane"/>
    <property type="evidence" value="ECO:0007669"/>
    <property type="project" value="UniProtKB-SubCell"/>
</dbReference>
<feature type="transmembrane region" description="Helical" evidence="7">
    <location>
        <begin position="122"/>
        <end position="146"/>
    </location>
</feature>
<keyword evidence="2 7" id="KW-0813">Transport</keyword>
<reference evidence="9" key="1">
    <citation type="submission" date="2020-07" db="EMBL/GenBank/DDBJ databases">
        <title>Huge and variable diversity of episymbiotic CPR bacteria and DPANN archaea in groundwater ecosystems.</title>
        <authorList>
            <person name="He C.Y."/>
            <person name="Keren R."/>
            <person name="Whittaker M."/>
            <person name="Farag I.F."/>
            <person name="Doudna J."/>
            <person name="Cate J.H.D."/>
            <person name="Banfield J.F."/>
        </authorList>
    </citation>
    <scope>NUCLEOTIDE SEQUENCE</scope>
    <source>
        <strain evidence="9">NC_groundwater_763_Ag_S-0.2um_68_21</strain>
    </source>
</reference>
<dbReference type="SUPFAM" id="SSF161098">
    <property type="entry name" value="MetI-like"/>
    <property type="match status" value="1"/>
</dbReference>
<keyword evidence="4 7" id="KW-0812">Transmembrane</keyword>
<evidence type="ECO:0000256" key="4">
    <source>
        <dbReference type="ARBA" id="ARBA00022692"/>
    </source>
</evidence>
<feature type="transmembrane region" description="Helical" evidence="7">
    <location>
        <begin position="240"/>
        <end position="261"/>
    </location>
</feature>
<comment type="similarity">
    <text evidence="7">Belongs to the binding-protein-dependent transport system permease family.</text>
</comment>
<protein>
    <submittedName>
        <fullName evidence="9">ABC transporter permease</fullName>
    </submittedName>
</protein>
<evidence type="ECO:0000256" key="2">
    <source>
        <dbReference type="ARBA" id="ARBA00022448"/>
    </source>
</evidence>
<dbReference type="CDD" id="cd06261">
    <property type="entry name" value="TM_PBP2"/>
    <property type="match status" value="1"/>
</dbReference>
<evidence type="ECO:0000259" key="8">
    <source>
        <dbReference type="PROSITE" id="PS50928"/>
    </source>
</evidence>
<accession>A0A932HXL8</accession>
<organism evidence="9 10">
    <name type="scientific">Tectimicrobiota bacterium</name>
    <dbReference type="NCBI Taxonomy" id="2528274"/>
    <lineage>
        <taxon>Bacteria</taxon>
        <taxon>Pseudomonadati</taxon>
        <taxon>Nitrospinota/Tectimicrobiota group</taxon>
        <taxon>Candidatus Tectimicrobiota</taxon>
    </lineage>
</organism>
<evidence type="ECO:0000256" key="6">
    <source>
        <dbReference type="ARBA" id="ARBA00023136"/>
    </source>
</evidence>
<evidence type="ECO:0000256" key="5">
    <source>
        <dbReference type="ARBA" id="ARBA00022989"/>
    </source>
</evidence>
<comment type="subcellular location">
    <subcellularLocation>
        <location evidence="1 7">Cell membrane</location>
        <topology evidence="1 7">Multi-pass membrane protein</topology>
    </subcellularLocation>
</comment>
<keyword evidence="6 7" id="KW-0472">Membrane</keyword>
<dbReference type="InterPro" id="IPR025966">
    <property type="entry name" value="OppC_N"/>
</dbReference>
<dbReference type="Pfam" id="PF00528">
    <property type="entry name" value="BPD_transp_1"/>
    <property type="match status" value="1"/>
</dbReference>
<name>A0A932HXL8_UNCTE</name>
<dbReference type="EMBL" id="JACPUR010000013">
    <property type="protein sequence ID" value="MBI3126908.1"/>
    <property type="molecule type" value="Genomic_DNA"/>
</dbReference>
<evidence type="ECO:0000256" key="1">
    <source>
        <dbReference type="ARBA" id="ARBA00004651"/>
    </source>
</evidence>
<feature type="transmembrane region" description="Helical" evidence="7">
    <location>
        <begin position="79"/>
        <end position="101"/>
    </location>
</feature>
<feature type="domain" description="ABC transmembrane type-1" evidence="8">
    <location>
        <begin position="73"/>
        <end position="261"/>
    </location>
</feature>
<sequence length="277" mass="29660">MQGFVRRFLRNRAAAAGGLWVLGLILIGLLAPWLAVGDPLRVGGDAFAPPGRDYWFGTDNQGRDIWSGILHGTRVSLTVGFLAAVTSSSIGITVGAAAGFYGGRADAFLMRMTELFQIMPRFFLALIIISLFGAGLGKVIFVIGVLSWPPTARLIRAEFLSLKQREFIEAARATGMGDLGLCFQQILPNALAPAVVAGSLDVAQAILLEASLSFFGLGDPNLISWGSMLYGAQGYLHQGWWLSVFPGTAIFLTVLAFNLMGDGINEALNPRLRERAG</sequence>
<dbReference type="PANTHER" id="PTHR43386">
    <property type="entry name" value="OLIGOPEPTIDE TRANSPORT SYSTEM PERMEASE PROTEIN APPC"/>
    <property type="match status" value="1"/>
</dbReference>
<gene>
    <name evidence="9" type="ORF">HYZ11_04820</name>
</gene>
<evidence type="ECO:0000256" key="3">
    <source>
        <dbReference type="ARBA" id="ARBA00022475"/>
    </source>
</evidence>
<dbReference type="GO" id="GO:0055085">
    <property type="term" value="P:transmembrane transport"/>
    <property type="evidence" value="ECO:0007669"/>
    <property type="project" value="InterPro"/>
</dbReference>
<dbReference type="Gene3D" id="1.10.3720.10">
    <property type="entry name" value="MetI-like"/>
    <property type="match status" value="1"/>
</dbReference>
<dbReference type="InterPro" id="IPR035906">
    <property type="entry name" value="MetI-like_sf"/>
</dbReference>
<dbReference type="InterPro" id="IPR000515">
    <property type="entry name" value="MetI-like"/>
</dbReference>
<evidence type="ECO:0000313" key="10">
    <source>
        <dbReference type="Proteomes" id="UP000782312"/>
    </source>
</evidence>
<dbReference type="Proteomes" id="UP000782312">
    <property type="component" value="Unassembled WGS sequence"/>
</dbReference>
<dbReference type="InterPro" id="IPR050366">
    <property type="entry name" value="BP-dependent_transpt_permease"/>
</dbReference>
<comment type="caution">
    <text evidence="9">The sequence shown here is derived from an EMBL/GenBank/DDBJ whole genome shotgun (WGS) entry which is preliminary data.</text>
</comment>
<feature type="transmembrane region" description="Helical" evidence="7">
    <location>
        <begin position="12"/>
        <end position="35"/>
    </location>
</feature>
<dbReference type="PROSITE" id="PS50928">
    <property type="entry name" value="ABC_TM1"/>
    <property type="match status" value="1"/>
</dbReference>
<evidence type="ECO:0000313" key="9">
    <source>
        <dbReference type="EMBL" id="MBI3126908.1"/>
    </source>
</evidence>
<evidence type="ECO:0000256" key="7">
    <source>
        <dbReference type="RuleBase" id="RU363032"/>
    </source>
</evidence>
<proteinExistence type="inferred from homology"/>
<dbReference type="PANTHER" id="PTHR43386:SF1">
    <property type="entry name" value="D,D-DIPEPTIDE TRANSPORT SYSTEM PERMEASE PROTEIN DDPC-RELATED"/>
    <property type="match status" value="1"/>
</dbReference>
<dbReference type="Pfam" id="PF12911">
    <property type="entry name" value="OppC_N"/>
    <property type="match status" value="1"/>
</dbReference>
<keyword evidence="5 7" id="KW-1133">Transmembrane helix</keyword>
<keyword evidence="3" id="KW-1003">Cell membrane</keyword>